<dbReference type="SUPFAM" id="SSF54695">
    <property type="entry name" value="POZ domain"/>
    <property type="match status" value="2"/>
</dbReference>
<protein>
    <submittedName>
        <fullName evidence="3">KCTD12 protein</fullName>
    </submittedName>
</protein>
<evidence type="ECO:0000259" key="2">
    <source>
        <dbReference type="PROSITE" id="PS51886"/>
    </source>
</evidence>
<dbReference type="PANTHER" id="PTHR23354">
    <property type="entry name" value="NUCLEOLAR PROTEIN 7/ESTROGEN RECEPTOR COACTIVATOR-RELATED"/>
    <property type="match status" value="1"/>
</dbReference>
<accession>A0A812X3K9</accession>
<proteinExistence type="predicted"/>
<organism evidence="3 4">
    <name type="scientific">Symbiodinium pilosum</name>
    <name type="common">Dinoflagellate</name>
    <dbReference type="NCBI Taxonomy" id="2952"/>
    <lineage>
        <taxon>Eukaryota</taxon>
        <taxon>Sar</taxon>
        <taxon>Alveolata</taxon>
        <taxon>Dinophyceae</taxon>
        <taxon>Suessiales</taxon>
        <taxon>Symbiodiniaceae</taxon>
        <taxon>Symbiodinium</taxon>
    </lineage>
</organism>
<dbReference type="AlphaFoldDB" id="A0A812X3K9"/>
<dbReference type="InterPro" id="IPR006571">
    <property type="entry name" value="TLDc_dom"/>
</dbReference>
<evidence type="ECO:0000256" key="1">
    <source>
        <dbReference type="SAM" id="MobiDB-lite"/>
    </source>
</evidence>
<dbReference type="Proteomes" id="UP000649617">
    <property type="component" value="Unassembled WGS sequence"/>
</dbReference>
<evidence type="ECO:0000313" key="4">
    <source>
        <dbReference type="Proteomes" id="UP000649617"/>
    </source>
</evidence>
<reference evidence="3" key="1">
    <citation type="submission" date="2021-02" db="EMBL/GenBank/DDBJ databases">
        <authorList>
            <person name="Dougan E. K."/>
            <person name="Rhodes N."/>
            <person name="Thang M."/>
            <person name="Chan C."/>
        </authorList>
    </citation>
    <scope>NUCLEOTIDE SEQUENCE</scope>
</reference>
<feature type="region of interest" description="Disordered" evidence="1">
    <location>
        <begin position="41"/>
        <end position="60"/>
    </location>
</feature>
<feature type="domain" description="TLDc" evidence="2">
    <location>
        <begin position="83"/>
        <end position="265"/>
    </location>
</feature>
<dbReference type="PROSITE" id="PS51886">
    <property type="entry name" value="TLDC"/>
    <property type="match status" value="2"/>
</dbReference>
<dbReference type="GO" id="GO:0051260">
    <property type="term" value="P:protein homooligomerization"/>
    <property type="evidence" value="ECO:0007669"/>
    <property type="project" value="InterPro"/>
</dbReference>
<dbReference type="Gene3D" id="3.30.710.10">
    <property type="entry name" value="Potassium Channel Kv1.1, Chain A"/>
    <property type="match status" value="2"/>
</dbReference>
<dbReference type="OrthoDB" id="431168at2759"/>
<keyword evidence="4" id="KW-1185">Reference proteome</keyword>
<sequence>MATDSATTQWQLEEATLALNEHLDAEEKRLQKKRRQLEEDLVQKLPKKGAKDKDFPNPSFSDTIRLNVGGDTGFTTRRDTLTAVPGSRLAQLFSGCWDSALRRDEKETPGIAGKPCFKLLFRASRDGYSTQAFHQKCDQQGPTVVVAKSAGGHLFGGYTETSWDSNSNWKNCREAFLFRLAGPGNMQPSKHAIFQSHQNGIYCHAGYAAALGSGHDMRIYSEGAAGKVAFSIGNTYQSASPQGNFTHLAEAQQAVVTDYEVFALTSYMDLGAAAQSLQAHAEELKSRLQPSEQGLLSKALGVLNAALEKGNQLCHETASVRISRKSVDEQAQFLSRFMGTPADIICLNVGGKLMETLQPTLTFLNDSTLAKKFEGSWTLQSDEMVEGRVFFDEDSELFQVILLHLRLGRLLGSTFSPKLPAEKAGPWKRLLKYFNLQALLKNNLDSELLDAHGEALLAMLQESMPGSGTEVSLNLLFRASRDGYSTQAFHQKCDAQGPTVVVAKSAGGHLFGGYTETSWDSSSEWKDSQEAFLFRLAGPGNIQPSKHGIFQSHPHGIYCHAGHAATFGGGHDIRIHPEGAAAKVTFNIGHTYQSASPQGNLTYLAEARRAVVTDYEVFAVVRK</sequence>
<evidence type="ECO:0000313" key="3">
    <source>
        <dbReference type="EMBL" id="CAE7702060.1"/>
    </source>
</evidence>
<dbReference type="InterPro" id="IPR003131">
    <property type="entry name" value="T1-type_BTB"/>
</dbReference>
<dbReference type="Pfam" id="PF02214">
    <property type="entry name" value="BTB_2"/>
    <property type="match status" value="1"/>
</dbReference>
<comment type="caution">
    <text evidence="3">The sequence shown here is derived from an EMBL/GenBank/DDBJ whole genome shotgun (WGS) entry which is preliminary data.</text>
</comment>
<dbReference type="EMBL" id="CAJNIZ010044816">
    <property type="protein sequence ID" value="CAE7702060.1"/>
    <property type="molecule type" value="Genomic_DNA"/>
</dbReference>
<dbReference type="SMART" id="SM00584">
    <property type="entry name" value="TLDc"/>
    <property type="match status" value="2"/>
</dbReference>
<name>A0A812X3K9_SYMPI</name>
<feature type="domain" description="TLDc" evidence="2">
    <location>
        <begin position="447"/>
        <end position="621"/>
    </location>
</feature>
<gene>
    <name evidence="3" type="primary">KCTD12</name>
    <name evidence="3" type="ORF">SPIL2461_LOCUS19755</name>
</gene>
<dbReference type="Pfam" id="PF07534">
    <property type="entry name" value="TLD"/>
    <property type="match status" value="2"/>
</dbReference>
<dbReference type="InterPro" id="IPR011333">
    <property type="entry name" value="SKP1/BTB/POZ_sf"/>
</dbReference>